<protein>
    <recommendedName>
        <fullName evidence="4">C2H2-type domain-containing protein</fullName>
    </recommendedName>
</protein>
<feature type="region of interest" description="Disordered" evidence="1">
    <location>
        <begin position="1"/>
        <end position="21"/>
    </location>
</feature>
<dbReference type="OrthoDB" id="6591996at2759"/>
<gene>
    <name evidence="2" type="ORF">AB205_0033470</name>
</gene>
<dbReference type="EMBL" id="KV931373">
    <property type="protein sequence ID" value="PIO32183.1"/>
    <property type="molecule type" value="Genomic_DNA"/>
</dbReference>
<evidence type="ECO:0000256" key="1">
    <source>
        <dbReference type="SAM" id="MobiDB-lite"/>
    </source>
</evidence>
<proteinExistence type="predicted"/>
<keyword evidence="3" id="KW-1185">Reference proteome</keyword>
<dbReference type="Proteomes" id="UP000228934">
    <property type="component" value="Unassembled WGS sequence"/>
</dbReference>
<reference evidence="3" key="1">
    <citation type="journal article" date="2017" name="Nat. Commun.">
        <title>The North American bullfrog draft genome provides insight into hormonal regulation of long noncoding RNA.</title>
        <authorList>
            <person name="Hammond S.A."/>
            <person name="Warren R.L."/>
            <person name="Vandervalk B.P."/>
            <person name="Kucuk E."/>
            <person name="Khan H."/>
            <person name="Gibb E.A."/>
            <person name="Pandoh P."/>
            <person name="Kirk H."/>
            <person name="Zhao Y."/>
            <person name="Jones M."/>
            <person name="Mungall A.J."/>
            <person name="Coope R."/>
            <person name="Pleasance S."/>
            <person name="Moore R.A."/>
            <person name="Holt R.A."/>
            <person name="Round J.M."/>
            <person name="Ohora S."/>
            <person name="Walle B.V."/>
            <person name="Veldhoen N."/>
            <person name="Helbing C.C."/>
            <person name="Birol I."/>
        </authorList>
    </citation>
    <scope>NUCLEOTIDE SEQUENCE [LARGE SCALE GENOMIC DNA]</scope>
</reference>
<organism evidence="2 3">
    <name type="scientific">Aquarana catesbeiana</name>
    <name type="common">American bullfrog</name>
    <name type="synonym">Rana catesbeiana</name>
    <dbReference type="NCBI Taxonomy" id="8400"/>
    <lineage>
        <taxon>Eukaryota</taxon>
        <taxon>Metazoa</taxon>
        <taxon>Chordata</taxon>
        <taxon>Craniata</taxon>
        <taxon>Vertebrata</taxon>
        <taxon>Euteleostomi</taxon>
        <taxon>Amphibia</taxon>
        <taxon>Batrachia</taxon>
        <taxon>Anura</taxon>
        <taxon>Neobatrachia</taxon>
        <taxon>Ranoidea</taxon>
        <taxon>Ranidae</taxon>
        <taxon>Aquarana</taxon>
    </lineage>
</organism>
<evidence type="ECO:0008006" key="4">
    <source>
        <dbReference type="Google" id="ProtNLM"/>
    </source>
</evidence>
<accession>A0A2G9RY94</accession>
<name>A0A2G9RY94_AQUCT</name>
<feature type="compositionally biased region" description="Basic and acidic residues" evidence="1">
    <location>
        <begin position="1"/>
        <end position="10"/>
    </location>
</feature>
<sequence length="229" mass="26168">MFRSERKPSKTSENSQRGAPRVRVKKLENEYRVGPLAFRVREMFHLHNSIYFTPETSIKLASLFVTKCGKCFVYRTALLSHQRLSYKLASLLFRVREMFHLHNSTLFTPETSNQLASSFVTKVREMFHLHNSTYFTPETSNKLASLCLECGKSLILHNSASFTPETSIKLASLFVTECGKSFILHNSTSFTAEASHKPWLPYCGKCLVHTTALNSHQRPHTSCGFLIRD</sequence>
<evidence type="ECO:0000313" key="2">
    <source>
        <dbReference type="EMBL" id="PIO32183.1"/>
    </source>
</evidence>
<evidence type="ECO:0000313" key="3">
    <source>
        <dbReference type="Proteomes" id="UP000228934"/>
    </source>
</evidence>
<dbReference type="AlphaFoldDB" id="A0A2G9RY94"/>